<comment type="caution">
    <text evidence="2">The sequence shown here is derived from an EMBL/GenBank/DDBJ whole genome shotgun (WGS) entry which is preliminary data.</text>
</comment>
<proteinExistence type="predicted"/>
<reference evidence="2 3" key="1">
    <citation type="submission" date="2024-10" db="EMBL/GenBank/DDBJ databases">
        <title>The Natural Products Discovery Center: Release of the First 8490 Sequenced Strains for Exploring Actinobacteria Biosynthetic Diversity.</title>
        <authorList>
            <person name="Kalkreuter E."/>
            <person name="Kautsar S.A."/>
            <person name="Yang D."/>
            <person name="Bader C.D."/>
            <person name="Teijaro C.N."/>
            <person name="Fluegel L."/>
            <person name="Davis C.M."/>
            <person name="Simpson J.R."/>
            <person name="Lauterbach L."/>
            <person name="Steele A.D."/>
            <person name="Gui C."/>
            <person name="Meng S."/>
            <person name="Li G."/>
            <person name="Viehrig K."/>
            <person name="Ye F."/>
            <person name="Su P."/>
            <person name="Kiefer A.F."/>
            <person name="Nichols A."/>
            <person name="Cepeda A.J."/>
            <person name="Yan W."/>
            <person name="Fan B."/>
            <person name="Jiang Y."/>
            <person name="Adhikari A."/>
            <person name="Zheng C.-J."/>
            <person name="Schuster L."/>
            <person name="Cowan T.M."/>
            <person name="Smanski M.J."/>
            <person name="Chevrette M.G."/>
            <person name="De Carvalho L.P.S."/>
            <person name="Shen B."/>
        </authorList>
    </citation>
    <scope>NUCLEOTIDE SEQUENCE [LARGE SCALE GENOMIC DNA]</scope>
    <source>
        <strain evidence="2 3">NPDC049639</strain>
    </source>
</reference>
<dbReference type="InterPro" id="IPR011335">
    <property type="entry name" value="Restrct_endonuc-II-like"/>
</dbReference>
<gene>
    <name evidence="2" type="ORF">ACIB24_12185</name>
</gene>
<evidence type="ECO:0000313" key="2">
    <source>
        <dbReference type="EMBL" id="MFI7587823.1"/>
    </source>
</evidence>
<protein>
    <submittedName>
        <fullName evidence="2">DUF559 domain-containing protein</fullName>
    </submittedName>
</protein>
<dbReference type="EMBL" id="JBITLV010000003">
    <property type="protein sequence ID" value="MFI7587823.1"/>
    <property type="molecule type" value="Genomic_DNA"/>
</dbReference>
<evidence type="ECO:0000313" key="3">
    <source>
        <dbReference type="Proteomes" id="UP001612915"/>
    </source>
</evidence>
<accession>A0ABW8ANX9</accession>
<dbReference type="Pfam" id="PF04480">
    <property type="entry name" value="DUF559"/>
    <property type="match status" value="1"/>
</dbReference>
<dbReference type="RefSeq" id="WP_398280220.1">
    <property type="nucleotide sequence ID" value="NZ_JBITLV010000003.1"/>
</dbReference>
<dbReference type="InterPro" id="IPR007569">
    <property type="entry name" value="DUF559"/>
</dbReference>
<sequence length="244" mass="26262">MIHRDHPATNRSRAWATQLTVPGAVVSHCTAAQWHGFPLDDVHLTQGHATRTPASATSCRRPDIVLHTADLTPADVFRFAGGLAVTSEGRTAVDCLALLPPDAGLALWAWVSTRRILDRGRLSAAARSRLGRPGTPNLLWILRVTAGGAVSVAERRLHDLLRKAGVTGWSANAPVLVDGRIVAVADVLFGGAGLVVEVDGLTAHRTPGQLTADRRRQNILIAAGYRVLRYTWVDLRDRPDQVVA</sequence>
<feature type="domain" description="DUF559" evidence="1">
    <location>
        <begin position="151"/>
        <end position="243"/>
    </location>
</feature>
<evidence type="ECO:0000259" key="1">
    <source>
        <dbReference type="Pfam" id="PF04480"/>
    </source>
</evidence>
<dbReference type="Proteomes" id="UP001612915">
    <property type="component" value="Unassembled WGS sequence"/>
</dbReference>
<dbReference type="SUPFAM" id="SSF52980">
    <property type="entry name" value="Restriction endonuclease-like"/>
    <property type="match status" value="1"/>
</dbReference>
<organism evidence="2 3">
    <name type="scientific">Spongisporangium articulatum</name>
    <dbReference type="NCBI Taxonomy" id="3362603"/>
    <lineage>
        <taxon>Bacteria</taxon>
        <taxon>Bacillati</taxon>
        <taxon>Actinomycetota</taxon>
        <taxon>Actinomycetes</taxon>
        <taxon>Kineosporiales</taxon>
        <taxon>Kineosporiaceae</taxon>
        <taxon>Spongisporangium</taxon>
    </lineage>
</organism>
<name>A0ABW8ANX9_9ACTN</name>
<keyword evidence="3" id="KW-1185">Reference proteome</keyword>
<dbReference type="Gene3D" id="3.40.960.10">
    <property type="entry name" value="VSR Endonuclease"/>
    <property type="match status" value="1"/>
</dbReference>